<dbReference type="InterPro" id="IPR037208">
    <property type="entry name" value="Spo0E-like_sf"/>
</dbReference>
<dbReference type="Proteomes" id="UP001231362">
    <property type="component" value="Unassembled WGS sequence"/>
</dbReference>
<dbReference type="Pfam" id="PF09388">
    <property type="entry name" value="SpoOE-like"/>
    <property type="match status" value="1"/>
</dbReference>
<keyword evidence="2" id="KW-1185">Reference proteome</keyword>
<sequence length="80" mass="9554">MGYDSSMILDEIQKKREIMMETAKRKGFTNDDTVRYSQELDQLIYEYQCHSKRPGKRQDEIRMGITQIMWTLPSVHLIVQ</sequence>
<proteinExistence type="predicted"/>
<reference evidence="1 2" key="1">
    <citation type="submission" date="2023-07" db="EMBL/GenBank/DDBJ databases">
        <title>Genomic Encyclopedia of Type Strains, Phase IV (KMG-IV): sequencing the most valuable type-strain genomes for metagenomic binning, comparative biology and taxonomic classification.</title>
        <authorList>
            <person name="Goeker M."/>
        </authorList>
    </citation>
    <scope>NUCLEOTIDE SEQUENCE [LARGE SCALE GENOMIC DNA]</scope>
    <source>
        <strain evidence="1 2">DSM 23948</strain>
    </source>
</reference>
<evidence type="ECO:0000313" key="2">
    <source>
        <dbReference type="Proteomes" id="UP001231362"/>
    </source>
</evidence>
<dbReference type="RefSeq" id="WP_307148705.1">
    <property type="nucleotide sequence ID" value="NZ_JAUSTU010000001.1"/>
</dbReference>
<name>A0ABT9UZG5_9BACL</name>
<accession>A0ABT9UZG5</accession>
<dbReference type="Gene3D" id="4.10.280.10">
    <property type="entry name" value="Helix-loop-helix DNA-binding domain"/>
    <property type="match status" value="1"/>
</dbReference>
<dbReference type="EMBL" id="JAUSTU010000001">
    <property type="protein sequence ID" value="MDQ0154091.1"/>
    <property type="molecule type" value="Genomic_DNA"/>
</dbReference>
<gene>
    <name evidence="1" type="ORF">J2S07_000389</name>
</gene>
<dbReference type="InterPro" id="IPR036638">
    <property type="entry name" value="HLH_DNA-bd_sf"/>
</dbReference>
<dbReference type="SUPFAM" id="SSF140500">
    <property type="entry name" value="BAS1536-like"/>
    <property type="match status" value="1"/>
</dbReference>
<comment type="caution">
    <text evidence="1">The sequence shown here is derived from an EMBL/GenBank/DDBJ whole genome shotgun (WGS) entry which is preliminary data.</text>
</comment>
<organism evidence="1 2">
    <name type="scientific">Anoxybacillus andreesenii</name>
    <dbReference type="NCBI Taxonomy" id="1325932"/>
    <lineage>
        <taxon>Bacteria</taxon>
        <taxon>Bacillati</taxon>
        <taxon>Bacillota</taxon>
        <taxon>Bacilli</taxon>
        <taxon>Bacillales</taxon>
        <taxon>Anoxybacillaceae</taxon>
        <taxon>Anoxybacillus</taxon>
    </lineage>
</organism>
<protein>
    <submittedName>
        <fullName evidence="1">Stage 0 sporulation regulatory protein</fullName>
    </submittedName>
</protein>
<evidence type="ECO:0000313" key="1">
    <source>
        <dbReference type="EMBL" id="MDQ0154091.1"/>
    </source>
</evidence>
<dbReference type="InterPro" id="IPR018540">
    <property type="entry name" value="Spo0E-like"/>
</dbReference>